<reference evidence="13" key="4">
    <citation type="submission" date="2025-09" db="UniProtKB">
        <authorList>
            <consortium name="Ensembl"/>
        </authorList>
    </citation>
    <scope>IDENTIFICATION</scope>
    <source>
        <strain evidence="13">JP 163 A</strain>
    </source>
</reference>
<comment type="subcellular location">
    <subcellularLocation>
        <location evidence="1">Cell membrane</location>
        <topology evidence="1">Single-pass type I membrane protein</topology>
    </subcellularLocation>
</comment>
<keyword evidence="8" id="KW-0675">Receptor</keyword>
<evidence type="ECO:0000256" key="2">
    <source>
        <dbReference type="ARBA" id="ARBA00022475"/>
    </source>
</evidence>
<organism evidence="13 14">
    <name type="scientific">Xiphophorus maculatus</name>
    <name type="common">Southern platyfish</name>
    <name type="synonym">Platypoecilus maculatus</name>
    <dbReference type="NCBI Taxonomy" id="8083"/>
    <lineage>
        <taxon>Eukaryota</taxon>
        <taxon>Metazoa</taxon>
        <taxon>Chordata</taxon>
        <taxon>Craniata</taxon>
        <taxon>Vertebrata</taxon>
        <taxon>Euteleostomi</taxon>
        <taxon>Actinopterygii</taxon>
        <taxon>Neopterygii</taxon>
        <taxon>Teleostei</taxon>
        <taxon>Neoteleostei</taxon>
        <taxon>Acanthomorphata</taxon>
        <taxon>Ovalentaria</taxon>
        <taxon>Atherinomorphae</taxon>
        <taxon>Cyprinodontiformes</taxon>
        <taxon>Poeciliidae</taxon>
        <taxon>Poeciliinae</taxon>
        <taxon>Xiphophorus</taxon>
    </lineage>
</organism>
<dbReference type="GO" id="GO:0031295">
    <property type="term" value="P:T cell costimulation"/>
    <property type="evidence" value="ECO:0007669"/>
    <property type="project" value="TreeGrafter"/>
</dbReference>
<feature type="signal peptide" evidence="11">
    <location>
        <begin position="1"/>
        <end position="28"/>
    </location>
</feature>
<dbReference type="InterPro" id="IPR051713">
    <property type="entry name" value="T-cell_Activation_Regulation"/>
</dbReference>
<dbReference type="GO" id="GO:0042102">
    <property type="term" value="P:positive regulation of T cell proliferation"/>
    <property type="evidence" value="ECO:0007669"/>
    <property type="project" value="TreeGrafter"/>
</dbReference>
<feature type="domain" description="Ig-like" evidence="12">
    <location>
        <begin position="24"/>
        <end position="127"/>
    </location>
</feature>
<keyword evidence="2" id="KW-1003">Cell membrane</keyword>
<dbReference type="InterPro" id="IPR003599">
    <property type="entry name" value="Ig_sub"/>
</dbReference>
<dbReference type="Gene3D" id="2.60.40.10">
    <property type="entry name" value="Immunoglobulins"/>
    <property type="match status" value="1"/>
</dbReference>
<accession>A0A3B5RB59</accession>
<keyword evidence="7" id="KW-1015">Disulfide bond</keyword>
<dbReference type="OMA" id="NRTSQHQ"/>
<protein>
    <recommendedName>
        <fullName evidence="12">Ig-like domain-containing protein</fullName>
    </recommendedName>
</protein>
<keyword evidence="4 11" id="KW-0732">Signal</keyword>
<dbReference type="PROSITE" id="PS50835">
    <property type="entry name" value="IG_LIKE"/>
    <property type="match status" value="1"/>
</dbReference>
<dbReference type="SUPFAM" id="SSF48726">
    <property type="entry name" value="Immunoglobulin"/>
    <property type="match status" value="1"/>
</dbReference>
<dbReference type="AlphaFoldDB" id="A0A3B5RB59"/>
<dbReference type="InterPro" id="IPR013783">
    <property type="entry name" value="Ig-like_fold"/>
</dbReference>
<dbReference type="GeneTree" id="ENSGT01100000264548"/>
<dbReference type="STRING" id="8083.ENSXMAP00000041013"/>
<dbReference type="SMART" id="SM00409">
    <property type="entry name" value="IG"/>
    <property type="match status" value="1"/>
</dbReference>
<feature type="chain" id="PRO_5017468848" description="Ig-like domain-containing protein" evidence="11">
    <location>
        <begin position="29"/>
        <end position="150"/>
    </location>
</feature>
<dbReference type="GO" id="GO:0006955">
    <property type="term" value="P:immune response"/>
    <property type="evidence" value="ECO:0007669"/>
    <property type="project" value="TreeGrafter"/>
</dbReference>
<proteinExistence type="predicted"/>
<evidence type="ECO:0000256" key="8">
    <source>
        <dbReference type="ARBA" id="ARBA00023170"/>
    </source>
</evidence>
<evidence type="ECO:0000256" key="1">
    <source>
        <dbReference type="ARBA" id="ARBA00004251"/>
    </source>
</evidence>
<reference evidence="14" key="1">
    <citation type="submission" date="2012-01" db="EMBL/GenBank/DDBJ databases">
        <authorList>
            <person name="Walter R."/>
            <person name="Schartl M."/>
            <person name="Warren W."/>
        </authorList>
    </citation>
    <scope>NUCLEOTIDE SEQUENCE [LARGE SCALE GENOMIC DNA]</scope>
    <source>
        <strain evidence="14">JP 163 A</strain>
    </source>
</reference>
<dbReference type="Pfam" id="PF07686">
    <property type="entry name" value="V-set"/>
    <property type="match status" value="1"/>
</dbReference>
<evidence type="ECO:0000256" key="4">
    <source>
        <dbReference type="ARBA" id="ARBA00022729"/>
    </source>
</evidence>
<evidence type="ECO:0000256" key="10">
    <source>
        <dbReference type="ARBA" id="ARBA00023319"/>
    </source>
</evidence>
<evidence type="ECO:0000256" key="5">
    <source>
        <dbReference type="ARBA" id="ARBA00022989"/>
    </source>
</evidence>
<evidence type="ECO:0000256" key="3">
    <source>
        <dbReference type="ARBA" id="ARBA00022692"/>
    </source>
</evidence>
<evidence type="ECO:0000313" key="14">
    <source>
        <dbReference type="Proteomes" id="UP000002852"/>
    </source>
</evidence>
<keyword evidence="14" id="KW-1185">Reference proteome</keyword>
<dbReference type="PANTHER" id="PTHR25466">
    <property type="entry name" value="T-LYMPHOCYTE ACTIVATION ANTIGEN"/>
    <property type="match status" value="1"/>
</dbReference>
<evidence type="ECO:0000256" key="6">
    <source>
        <dbReference type="ARBA" id="ARBA00023136"/>
    </source>
</evidence>
<dbReference type="GO" id="GO:0042130">
    <property type="term" value="P:negative regulation of T cell proliferation"/>
    <property type="evidence" value="ECO:0007669"/>
    <property type="project" value="TreeGrafter"/>
</dbReference>
<evidence type="ECO:0000259" key="12">
    <source>
        <dbReference type="PROSITE" id="PS50835"/>
    </source>
</evidence>
<keyword evidence="5" id="KW-1133">Transmembrane helix</keyword>
<dbReference type="InterPro" id="IPR007110">
    <property type="entry name" value="Ig-like_dom"/>
</dbReference>
<reference evidence="13" key="3">
    <citation type="submission" date="2025-08" db="UniProtKB">
        <authorList>
            <consortium name="Ensembl"/>
        </authorList>
    </citation>
    <scope>IDENTIFICATION</scope>
    <source>
        <strain evidence="13">JP 163 A</strain>
    </source>
</reference>
<evidence type="ECO:0000313" key="13">
    <source>
        <dbReference type="Ensembl" id="ENSXMAP00000041013.1"/>
    </source>
</evidence>
<evidence type="ECO:0000256" key="11">
    <source>
        <dbReference type="SAM" id="SignalP"/>
    </source>
</evidence>
<dbReference type="Ensembl" id="ENSXMAT00000037117.1">
    <property type="protein sequence ID" value="ENSXMAP00000041013.1"/>
    <property type="gene ID" value="ENSXMAG00000029255.1"/>
</dbReference>
<reference evidence="14" key="2">
    <citation type="journal article" date="2013" name="Nat. Genet.">
        <title>The genome of the platyfish, Xiphophorus maculatus, provides insights into evolutionary adaptation and several complex traits.</title>
        <authorList>
            <person name="Schartl M."/>
            <person name="Walter R.B."/>
            <person name="Shen Y."/>
            <person name="Garcia T."/>
            <person name="Catchen J."/>
            <person name="Amores A."/>
            <person name="Braasch I."/>
            <person name="Chalopin D."/>
            <person name="Volff J.N."/>
            <person name="Lesch K.P."/>
            <person name="Bisazza A."/>
            <person name="Minx P."/>
            <person name="Hillier L."/>
            <person name="Wilson R.K."/>
            <person name="Fuerstenberg S."/>
            <person name="Boore J."/>
            <person name="Searle S."/>
            <person name="Postlethwait J.H."/>
            <person name="Warren W.C."/>
        </authorList>
    </citation>
    <scope>NUCLEOTIDE SEQUENCE [LARGE SCALE GENOMIC DNA]</scope>
    <source>
        <strain evidence="14">JP 163 A</strain>
    </source>
</reference>
<keyword evidence="6" id="KW-0472">Membrane</keyword>
<keyword evidence="10" id="KW-0393">Immunoglobulin domain</keyword>
<dbReference type="InterPro" id="IPR036179">
    <property type="entry name" value="Ig-like_dom_sf"/>
</dbReference>
<dbReference type="InterPro" id="IPR013106">
    <property type="entry name" value="Ig_V-set"/>
</dbReference>
<name>A0A3B5RB59_XIPMA</name>
<dbReference type="GO" id="GO:0071222">
    <property type="term" value="P:cellular response to lipopolysaccharide"/>
    <property type="evidence" value="ECO:0007669"/>
    <property type="project" value="TreeGrafter"/>
</dbReference>
<dbReference type="PANTHER" id="PTHR25466:SF14">
    <property type="entry name" value="BUTYROPHILIN SUBFAMILY 2 MEMBER A2-LIKE-RELATED"/>
    <property type="match status" value="1"/>
</dbReference>
<keyword evidence="3" id="KW-0812">Transmembrane</keyword>
<evidence type="ECO:0000256" key="7">
    <source>
        <dbReference type="ARBA" id="ARBA00023157"/>
    </source>
</evidence>
<dbReference type="GO" id="GO:0009897">
    <property type="term" value="C:external side of plasma membrane"/>
    <property type="evidence" value="ECO:0007669"/>
    <property type="project" value="TreeGrafter"/>
</dbReference>
<dbReference type="GO" id="GO:0007166">
    <property type="term" value="P:cell surface receptor signaling pathway"/>
    <property type="evidence" value="ECO:0007669"/>
    <property type="project" value="TreeGrafter"/>
</dbReference>
<dbReference type="Proteomes" id="UP000002852">
    <property type="component" value="Unassembled WGS sequence"/>
</dbReference>
<dbReference type="InParanoid" id="A0A3B5RB59"/>
<sequence>VRSLLLVPQSFWCCCGLRLILCSPSVICQGFVPGLVGKRALLPCYSDSAADNVFWRDKDNNNLLDINKDTPNPKLQHQKYKVTSFPGEYKNGNFSIKISKLRLDDADFYECNIPKQHFVVSVQLKVTGWFIFIEVSRFVLILCHMLKYSC</sequence>
<evidence type="ECO:0000256" key="9">
    <source>
        <dbReference type="ARBA" id="ARBA00023180"/>
    </source>
</evidence>
<keyword evidence="9" id="KW-0325">Glycoprotein</keyword>